<sequence length="313" mass="35375">MKIKKKLIKHAHRTPPDFGNGKCTQRLQSTSVPRVTIKNVTFGLVWVEMGVTLLKESTRNTMTYSKQLTQGFLIALSTLVLLGCQPASETSDNATPEVGEEQRSTENVEQLTQPLMEDTTDFIEGRDYRVLDTALTLGDFEKAPGERGFVIEFLWPGCPHCQDLNPTVNAFALEYTDVALIKRAAPANERWAYDARVFYTLRDVAETNLDDELIEFYERVRVNENRLPTPEDIQAFLAEHGIDAEAFATAFEDSVQTDKLRLVMEDMMDAEITSVPMLVVNGKYVVTAPAPHSQEESKRYFALINYLLELQLD</sequence>
<dbReference type="InterPro" id="IPR013766">
    <property type="entry name" value="Thioredoxin_domain"/>
</dbReference>
<comment type="caution">
    <text evidence="2">The sequence shown here is derived from an EMBL/GenBank/DDBJ whole genome shotgun (WGS) entry which is preliminary data.</text>
</comment>
<feature type="domain" description="Thioredoxin" evidence="1">
    <location>
        <begin position="109"/>
        <end position="257"/>
    </location>
</feature>
<protein>
    <recommendedName>
        <fullName evidence="1">Thioredoxin domain-containing protein</fullName>
    </recommendedName>
</protein>
<keyword evidence="3" id="KW-1185">Reference proteome</keyword>
<organism evidence="2 3">
    <name type="scientific">Pseudidiomarina insulisalsae</name>
    <dbReference type="NCBI Taxonomy" id="575789"/>
    <lineage>
        <taxon>Bacteria</taxon>
        <taxon>Pseudomonadati</taxon>
        <taxon>Pseudomonadota</taxon>
        <taxon>Gammaproteobacteria</taxon>
        <taxon>Alteromonadales</taxon>
        <taxon>Idiomarinaceae</taxon>
        <taxon>Pseudidiomarina</taxon>
    </lineage>
</organism>
<dbReference type="Gene3D" id="3.40.30.10">
    <property type="entry name" value="Glutaredoxin"/>
    <property type="match status" value="1"/>
</dbReference>
<evidence type="ECO:0000259" key="1">
    <source>
        <dbReference type="PROSITE" id="PS51352"/>
    </source>
</evidence>
<dbReference type="EMBL" id="PIPY01000002">
    <property type="protein sequence ID" value="RUO63144.1"/>
    <property type="molecule type" value="Genomic_DNA"/>
</dbReference>
<name>A0A432YQ96_9GAMM</name>
<dbReference type="InterPro" id="IPR036249">
    <property type="entry name" value="Thioredoxin-like_sf"/>
</dbReference>
<dbReference type="AlphaFoldDB" id="A0A432YQ96"/>
<dbReference type="Pfam" id="PF01323">
    <property type="entry name" value="DSBA"/>
    <property type="match status" value="1"/>
</dbReference>
<dbReference type="InterPro" id="IPR001853">
    <property type="entry name" value="DSBA-like_thioredoxin_dom"/>
</dbReference>
<dbReference type="PANTHER" id="PTHR35891:SF3">
    <property type="entry name" value="THIOL:DISULFIDE INTERCHANGE PROTEIN DSBL"/>
    <property type="match status" value="1"/>
</dbReference>
<dbReference type="Proteomes" id="UP000288259">
    <property type="component" value="Unassembled WGS sequence"/>
</dbReference>
<dbReference type="PANTHER" id="PTHR35891">
    <property type="entry name" value="THIOL:DISULFIDE INTERCHANGE PROTEIN DSBA"/>
    <property type="match status" value="1"/>
</dbReference>
<dbReference type="GO" id="GO:0016491">
    <property type="term" value="F:oxidoreductase activity"/>
    <property type="evidence" value="ECO:0007669"/>
    <property type="project" value="InterPro"/>
</dbReference>
<dbReference type="PROSITE" id="PS51352">
    <property type="entry name" value="THIOREDOXIN_2"/>
    <property type="match status" value="1"/>
</dbReference>
<dbReference type="InterPro" id="IPR050824">
    <property type="entry name" value="Thiol_disulfide_DsbA"/>
</dbReference>
<gene>
    <name evidence="2" type="ORF">CWI71_02670</name>
</gene>
<accession>A0A432YQ96</accession>
<reference evidence="3" key="1">
    <citation type="journal article" date="2018" name="Front. Microbiol.">
        <title>Genome-Based Analysis Reveals the Taxonomy and Diversity of the Family Idiomarinaceae.</title>
        <authorList>
            <person name="Liu Y."/>
            <person name="Lai Q."/>
            <person name="Shao Z."/>
        </authorList>
    </citation>
    <scope>NUCLEOTIDE SEQUENCE [LARGE SCALE GENOMIC DNA]</scope>
    <source>
        <strain evidence="3">CVS-6</strain>
    </source>
</reference>
<evidence type="ECO:0000313" key="3">
    <source>
        <dbReference type="Proteomes" id="UP000288259"/>
    </source>
</evidence>
<dbReference type="SUPFAM" id="SSF52833">
    <property type="entry name" value="Thioredoxin-like"/>
    <property type="match status" value="1"/>
</dbReference>
<evidence type="ECO:0000313" key="2">
    <source>
        <dbReference type="EMBL" id="RUO63144.1"/>
    </source>
</evidence>
<proteinExistence type="predicted"/>